<keyword evidence="1" id="KW-1133">Transmembrane helix</keyword>
<gene>
    <name evidence="2" type="ORF">Harman_25320</name>
</gene>
<dbReference type="Proteomes" id="UP000304382">
    <property type="component" value="Unassembled WGS sequence"/>
</dbReference>
<organism evidence="2 3">
    <name type="scientific">Haloarcula mannanilytica</name>
    <dbReference type="NCBI Taxonomy" id="2509225"/>
    <lineage>
        <taxon>Archaea</taxon>
        <taxon>Methanobacteriati</taxon>
        <taxon>Methanobacteriota</taxon>
        <taxon>Stenosarchaea group</taxon>
        <taxon>Halobacteria</taxon>
        <taxon>Halobacteriales</taxon>
        <taxon>Haloarculaceae</taxon>
        <taxon>Haloarcula</taxon>
    </lineage>
</organism>
<name>A0A4C2ELT1_9EURY</name>
<dbReference type="EMBL" id="BIXZ01000004">
    <property type="protein sequence ID" value="GCF14597.1"/>
    <property type="molecule type" value="Genomic_DNA"/>
</dbReference>
<sequence>MLEPTDARAASEVLGYVLVFSLIISAVAVVSVSGLGTLEDVKQTEQLDNAERAFDILADNVADVYMRGAPSRGTEVSVGESTVYTAEGTTLNVTVNETPVLNRTSRPIVYRNNRDQRLVYNMGAVFRTNPDGGLVIREPPHVVRNERLLLNMVVLRASNQTSVGGSTALIRTLNDGSAVRYNDTGGATSNVSVRIESPRAPLWTDYFLGQGFDCPTQTQTMLRCEYPASGSVERVYVVSHDIQIDIER</sequence>
<comment type="caution">
    <text evidence="2">The sequence shown here is derived from an EMBL/GenBank/DDBJ whole genome shotgun (WGS) entry which is preliminary data.</text>
</comment>
<dbReference type="InterPro" id="IPR055713">
    <property type="entry name" value="DUF7289"/>
</dbReference>
<dbReference type="RefSeq" id="WP_137684172.1">
    <property type="nucleotide sequence ID" value="NZ_BIXZ01000004.1"/>
</dbReference>
<evidence type="ECO:0000313" key="2">
    <source>
        <dbReference type="EMBL" id="GCF14597.1"/>
    </source>
</evidence>
<protein>
    <submittedName>
        <fullName evidence="2">Uncharacterized protein</fullName>
    </submittedName>
</protein>
<feature type="transmembrane region" description="Helical" evidence="1">
    <location>
        <begin position="13"/>
        <end position="38"/>
    </location>
</feature>
<dbReference type="AlphaFoldDB" id="A0A4C2ELT1"/>
<proteinExistence type="predicted"/>
<dbReference type="Pfam" id="PF23960">
    <property type="entry name" value="DUF7289"/>
    <property type="match status" value="1"/>
</dbReference>
<evidence type="ECO:0000313" key="3">
    <source>
        <dbReference type="Proteomes" id="UP000304382"/>
    </source>
</evidence>
<reference evidence="2 3" key="1">
    <citation type="submission" date="2019-02" db="EMBL/GenBank/DDBJ databases">
        <title>Haloarcula mannanilyticum sp. nov., a mannan degrading haloarchaeon isolated from commercial salt.</title>
        <authorList>
            <person name="Enomoto S."/>
            <person name="Shimane Y."/>
            <person name="Kamekura M."/>
            <person name="Ito T."/>
            <person name="Moriya O."/>
            <person name="Ihara K."/>
            <person name="Takahashi-Ando N."/>
            <person name="Fukushima Y."/>
            <person name="Yoshida Y."/>
            <person name="Usama R."/>
            <person name="Takai K."/>
            <person name="Minegishi H."/>
        </authorList>
    </citation>
    <scope>NUCLEOTIDE SEQUENCE [LARGE SCALE GENOMIC DNA]</scope>
    <source>
        <strain evidence="2 3">MD130-1</strain>
    </source>
</reference>
<keyword evidence="1" id="KW-0812">Transmembrane</keyword>
<keyword evidence="1" id="KW-0472">Membrane</keyword>
<accession>A0A4C2ELT1</accession>
<dbReference type="OrthoDB" id="118051at2157"/>
<keyword evidence="3" id="KW-1185">Reference proteome</keyword>
<evidence type="ECO:0000256" key="1">
    <source>
        <dbReference type="SAM" id="Phobius"/>
    </source>
</evidence>